<comment type="caution">
    <text evidence="1">The sequence shown here is derived from an EMBL/GenBank/DDBJ whole genome shotgun (WGS) entry which is preliminary data.</text>
</comment>
<dbReference type="STRING" id="912594.AWC12_01925"/>
<proteinExistence type="predicted"/>
<dbReference type="AlphaFoldDB" id="A0A178LQT6"/>
<organism evidence="1 2">
    <name type="scientific">Mycolicibacterium iranicum</name>
    <name type="common">Mycobacterium iranicum</name>
    <dbReference type="NCBI Taxonomy" id="912594"/>
    <lineage>
        <taxon>Bacteria</taxon>
        <taxon>Bacillati</taxon>
        <taxon>Actinomycetota</taxon>
        <taxon>Actinomycetes</taxon>
        <taxon>Mycobacteriales</taxon>
        <taxon>Mycobacteriaceae</taxon>
        <taxon>Mycolicibacterium</taxon>
    </lineage>
</organism>
<gene>
    <name evidence="1" type="ORF">A4X20_25690</name>
</gene>
<sequence length="78" mass="8725">METTQVAVEDVVQGDELLMTSDDDPNPQVFRVAEVEHIHTMAYGDEPRVVLTSEPTRAGRDPMVLAYQRGTRLRKVVG</sequence>
<dbReference type="Proteomes" id="UP000078396">
    <property type="component" value="Unassembled WGS sequence"/>
</dbReference>
<protein>
    <submittedName>
        <fullName evidence="1">Uncharacterized protein</fullName>
    </submittedName>
</protein>
<dbReference type="EMBL" id="LWCS01000037">
    <property type="protein sequence ID" value="OAN36099.1"/>
    <property type="molecule type" value="Genomic_DNA"/>
</dbReference>
<name>A0A178LQT6_MYCIR</name>
<reference evidence="1 2" key="1">
    <citation type="submission" date="2016-04" db="EMBL/GenBank/DDBJ databases">
        <title>Draft Genome Sequences of Staphylococcus capitis Strain H36, S. capitis Strain H65, S. cohnii Strain H62, S. hominis Strain H69, Mycobacterium iranicum Strain H39, Plantibacter sp. Strain H53, Pseudomonas oryzihabitans Strain H72, and Microbacterium sp. Strain H83, isolated from residential settings.</title>
        <authorList>
            <person name="Lymperopoulou D."/>
            <person name="Adams R.I."/>
            <person name="Lindow S."/>
            <person name="Coil D.A."/>
            <person name="Jospin G."/>
            <person name="Eisen J.A."/>
        </authorList>
    </citation>
    <scope>NUCLEOTIDE SEQUENCE [LARGE SCALE GENOMIC DNA]</scope>
    <source>
        <strain evidence="1 2">H39</strain>
    </source>
</reference>
<accession>A0A178LQT6</accession>
<dbReference type="OrthoDB" id="4635364at2"/>
<evidence type="ECO:0000313" key="2">
    <source>
        <dbReference type="Proteomes" id="UP000078396"/>
    </source>
</evidence>
<evidence type="ECO:0000313" key="1">
    <source>
        <dbReference type="EMBL" id="OAN36099.1"/>
    </source>
</evidence>
<dbReference type="RefSeq" id="WP_064283447.1">
    <property type="nucleotide sequence ID" value="NZ_LWCS01000037.1"/>
</dbReference>